<dbReference type="EMBL" id="JAKMXF010000111">
    <property type="protein sequence ID" value="KAI6657669.1"/>
    <property type="molecule type" value="Genomic_DNA"/>
</dbReference>
<gene>
    <name evidence="1" type="ORF">LOD99_412</name>
</gene>
<reference evidence="1 2" key="1">
    <citation type="journal article" date="2023" name="BMC Biol.">
        <title>The compact genome of the sponge Oopsacas minuta (Hexactinellida) is lacking key metazoan core genes.</title>
        <authorList>
            <person name="Santini S."/>
            <person name="Schenkelaars Q."/>
            <person name="Jourda C."/>
            <person name="Duchesne M."/>
            <person name="Belahbib H."/>
            <person name="Rocher C."/>
            <person name="Selva M."/>
            <person name="Riesgo A."/>
            <person name="Vervoort M."/>
            <person name="Leys S.P."/>
            <person name="Kodjabachian L."/>
            <person name="Le Bivic A."/>
            <person name="Borchiellini C."/>
            <person name="Claverie J.M."/>
            <person name="Renard E."/>
        </authorList>
    </citation>
    <scope>NUCLEOTIDE SEQUENCE [LARGE SCALE GENOMIC DNA]</scope>
    <source>
        <strain evidence="1">SPO-2</strain>
    </source>
</reference>
<comment type="caution">
    <text evidence="1">The sequence shown here is derived from an EMBL/GenBank/DDBJ whole genome shotgun (WGS) entry which is preliminary data.</text>
</comment>
<organism evidence="1 2">
    <name type="scientific">Oopsacas minuta</name>
    <dbReference type="NCBI Taxonomy" id="111878"/>
    <lineage>
        <taxon>Eukaryota</taxon>
        <taxon>Metazoa</taxon>
        <taxon>Porifera</taxon>
        <taxon>Hexactinellida</taxon>
        <taxon>Hexasterophora</taxon>
        <taxon>Lyssacinosida</taxon>
        <taxon>Leucopsacidae</taxon>
        <taxon>Oopsacas</taxon>
    </lineage>
</organism>
<proteinExistence type="predicted"/>
<keyword evidence="2" id="KW-1185">Reference proteome</keyword>
<dbReference type="Proteomes" id="UP001165289">
    <property type="component" value="Unassembled WGS sequence"/>
</dbReference>
<evidence type="ECO:0000313" key="1">
    <source>
        <dbReference type="EMBL" id="KAI6657669.1"/>
    </source>
</evidence>
<dbReference type="AlphaFoldDB" id="A0AAV7KAJ6"/>
<accession>A0AAV7KAJ6</accession>
<sequence length="510" mass="59558">MVTSPNDYFKLVQEFCEEDFKFVFILPKRLFKYNFNPSSSNKRRSTYTHYQSHLIQISHQDSRSKYEIRIFLNTTILRVDELKFECSKKFHLPYSSISINLGLPDQGGMEYNLEDNTSIHIDNILNGDFKLYVSVEAHLKSSLDTVTSCLGLLRKISCSPPLVYSLRLLFNQKPITLPHKIAIIEGLITTIMMLKSHSKYMKQFELSCLWLYLCRKSDAFNFESEQKEINSKTNPKNQIFKETDLDKYRESPHIKYDYTSFRRNRYSQSSLNPTIFHHPIDLYREYLMTRHCNGLTKIRYKNGIETPFVFYGFSIKSNTPTLNCFSPLLGEISFDPYVVGSCEILNVSNYSKILIILDISYDMNNTLDGLNSIPDTISKDNVFYQLDTALFLIEIIIDTLISKNLEYLLGITLVSNDHGFENGYLVFQDLTIKYNHSIQELRKWIRATTPEIPTKERSSQGGICGALDYYLAKKYNNTELFIFTNHKYIERFYGSSVHRIETDILMTSYR</sequence>
<evidence type="ECO:0000313" key="2">
    <source>
        <dbReference type="Proteomes" id="UP001165289"/>
    </source>
</evidence>
<protein>
    <submittedName>
        <fullName evidence="1">Uncharacterized protein</fullName>
    </submittedName>
</protein>
<name>A0AAV7KAJ6_9METZ</name>